<accession>A0A9P8TRY8</accession>
<organism evidence="3 4">
    <name type="scientific">Wickerhamomyces pijperi</name>
    <name type="common">Yeast</name>
    <name type="synonym">Pichia pijperi</name>
    <dbReference type="NCBI Taxonomy" id="599730"/>
    <lineage>
        <taxon>Eukaryota</taxon>
        <taxon>Fungi</taxon>
        <taxon>Dikarya</taxon>
        <taxon>Ascomycota</taxon>
        <taxon>Saccharomycotina</taxon>
        <taxon>Saccharomycetes</taxon>
        <taxon>Phaffomycetales</taxon>
        <taxon>Wickerhamomycetaceae</taxon>
        <taxon>Wickerhamomyces</taxon>
    </lineage>
</organism>
<keyword evidence="1" id="KW-1133">Transmembrane helix</keyword>
<dbReference type="GO" id="GO:0016791">
    <property type="term" value="F:phosphatase activity"/>
    <property type="evidence" value="ECO:0007669"/>
    <property type="project" value="TreeGrafter"/>
</dbReference>
<evidence type="ECO:0000256" key="1">
    <source>
        <dbReference type="SAM" id="Phobius"/>
    </source>
</evidence>
<dbReference type="GO" id="GO:0000298">
    <property type="term" value="F:endopolyphosphatase activity"/>
    <property type="evidence" value="ECO:0007669"/>
    <property type="project" value="TreeGrafter"/>
</dbReference>
<reference evidence="3" key="1">
    <citation type="journal article" date="2021" name="Open Biol.">
        <title>Shared evolutionary footprints suggest mitochondrial oxidative damage underlies multiple complex I losses in fungi.</title>
        <authorList>
            <person name="Schikora-Tamarit M.A."/>
            <person name="Marcet-Houben M."/>
            <person name="Nosek J."/>
            <person name="Gabaldon T."/>
        </authorList>
    </citation>
    <scope>NUCLEOTIDE SEQUENCE</scope>
    <source>
        <strain evidence="3">CBS2887</strain>
    </source>
</reference>
<proteinExistence type="predicted"/>
<evidence type="ECO:0000259" key="2">
    <source>
        <dbReference type="Pfam" id="PF00149"/>
    </source>
</evidence>
<dbReference type="PANTHER" id="PTHR42850:SF4">
    <property type="entry name" value="ZINC-DEPENDENT ENDOPOLYPHOSPHATASE"/>
    <property type="match status" value="1"/>
</dbReference>
<keyword evidence="4" id="KW-1185">Reference proteome</keyword>
<sequence>MSTSDYEVLNDPESQKDVSGCSSFFKRIFTFVICLLSGLALFYLIIVLPLTNVNVLPVLKKIESLNIKLIPTKSTSFKDDETIYKSEKYITKTKWEELHPESAVEMERLIIIGDVHGSLQYLKNLLAKVGFNKDKDQVIFMGDLITKGDKSMATLDYAMENSFKGVLGNHELNVLSKYISNRDIQFDDNDVFRLPKSKYGFDDESILSRKLNSSHIEYISALPFTMDLGLVPHTDDNGNFLTAKEGLADHMGVPNPKASLDTINVGECLAIEKDWYAPYNKVMRSKAKPTVVFYGHHAGKGLNIREFTKGLDSGCVYGDQLSAIVVWTETIVNKKEMDLIVYKSELVQVECSL</sequence>
<keyword evidence="1" id="KW-0812">Transmembrane</keyword>
<dbReference type="SUPFAM" id="SSF56300">
    <property type="entry name" value="Metallo-dependent phosphatases"/>
    <property type="match status" value="1"/>
</dbReference>
<dbReference type="Proteomes" id="UP000774326">
    <property type="component" value="Unassembled WGS sequence"/>
</dbReference>
<reference evidence="3" key="2">
    <citation type="submission" date="2021-01" db="EMBL/GenBank/DDBJ databases">
        <authorList>
            <person name="Schikora-Tamarit M.A."/>
        </authorList>
    </citation>
    <scope>NUCLEOTIDE SEQUENCE</scope>
    <source>
        <strain evidence="3">CBS2887</strain>
    </source>
</reference>
<dbReference type="GO" id="GO:0006798">
    <property type="term" value="P:polyphosphate catabolic process"/>
    <property type="evidence" value="ECO:0007669"/>
    <property type="project" value="TreeGrafter"/>
</dbReference>
<dbReference type="InterPro" id="IPR050126">
    <property type="entry name" value="Ap4A_hydrolase"/>
</dbReference>
<dbReference type="Gene3D" id="3.60.21.10">
    <property type="match status" value="1"/>
</dbReference>
<dbReference type="EMBL" id="JAEUBG010000205">
    <property type="protein sequence ID" value="KAH3688681.1"/>
    <property type="molecule type" value="Genomic_DNA"/>
</dbReference>
<dbReference type="InterPro" id="IPR004843">
    <property type="entry name" value="Calcineurin-like_PHP"/>
</dbReference>
<name>A0A9P8TRY8_WICPI</name>
<dbReference type="Pfam" id="PF00149">
    <property type="entry name" value="Metallophos"/>
    <property type="match status" value="1"/>
</dbReference>
<comment type="caution">
    <text evidence="3">The sequence shown here is derived from an EMBL/GenBank/DDBJ whole genome shotgun (WGS) entry which is preliminary data.</text>
</comment>
<feature type="domain" description="Calcineurin-like phosphoesterase" evidence="2">
    <location>
        <begin position="108"/>
        <end position="300"/>
    </location>
</feature>
<dbReference type="InterPro" id="IPR029052">
    <property type="entry name" value="Metallo-depent_PP-like"/>
</dbReference>
<feature type="transmembrane region" description="Helical" evidence="1">
    <location>
        <begin position="28"/>
        <end position="50"/>
    </location>
</feature>
<evidence type="ECO:0000313" key="4">
    <source>
        <dbReference type="Proteomes" id="UP000774326"/>
    </source>
</evidence>
<dbReference type="OrthoDB" id="10267127at2759"/>
<dbReference type="PANTHER" id="PTHR42850">
    <property type="entry name" value="METALLOPHOSPHOESTERASE"/>
    <property type="match status" value="1"/>
</dbReference>
<dbReference type="GO" id="GO:0005737">
    <property type="term" value="C:cytoplasm"/>
    <property type="evidence" value="ECO:0007669"/>
    <property type="project" value="TreeGrafter"/>
</dbReference>
<dbReference type="AlphaFoldDB" id="A0A9P8TRY8"/>
<protein>
    <recommendedName>
        <fullName evidence="2">Calcineurin-like phosphoesterase domain-containing protein</fullName>
    </recommendedName>
</protein>
<keyword evidence="1" id="KW-0472">Membrane</keyword>
<gene>
    <name evidence="3" type="ORF">WICPIJ_000328</name>
</gene>
<evidence type="ECO:0000313" key="3">
    <source>
        <dbReference type="EMBL" id="KAH3688681.1"/>
    </source>
</evidence>